<dbReference type="GO" id="GO:0042781">
    <property type="term" value="F:3'-tRNA processing endoribonuclease activity"/>
    <property type="evidence" value="ECO:0007669"/>
    <property type="project" value="TreeGrafter"/>
</dbReference>
<evidence type="ECO:0000313" key="3">
    <source>
        <dbReference type="EMBL" id="QCO08149.1"/>
    </source>
</evidence>
<evidence type="ECO:0000259" key="1">
    <source>
        <dbReference type="SMART" id="SM00849"/>
    </source>
</evidence>
<evidence type="ECO:0000313" key="4">
    <source>
        <dbReference type="Proteomes" id="UP000298774"/>
    </source>
</evidence>
<gene>
    <name evidence="3" type="ORF">D3868_03250</name>
    <name evidence="2" type="ORF">SIM66_24305</name>
</gene>
<dbReference type="SUPFAM" id="SSF56281">
    <property type="entry name" value="Metallo-hydrolase/oxidoreductase"/>
    <property type="match status" value="1"/>
</dbReference>
<dbReference type="CDD" id="cd07715">
    <property type="entry name" value="TaR3-like_MBL-fold"/>
    <property type="match status" value="1"/>
</dbReference>
<evidence type="ECO:0000313" key="5">
    <source>
        <dbReference type="Proteomes" id="UP001277471"/>
    </source>
</evidence>
<evidence type="ECO:0000313" key="2">
    <source>
        <dbReference type="EMBL" id="MDX5954301.1"/>
    </source>
</evidence>
<keyword evidence="3" id="KW-0378">Hydrolase</keyword>
<proteinExistence type="predicted"/>
<dbReference type="Proteomes" id="UP000298774">
    <property type="component" value="Chromosome"/>
</dbReference>
<dbReference type="EMBL" id="JAWXYC010000004">
    <property type="protein sequence ID" value="MDX5954301.1"/>
    <property type="molecule type" value="Genomic_DNA"/>
</dbReference>
<dbReference type="Gene3D" id="3.60.15.10">
    <property type="entry name" value="Ribonuclease Z/Hydroxyacylglutathione hydrolase-like"/>
    <property type="match status" value="1"/>
</dbReference>
<protein>
    <submittedName>
        <fullName evidence="3">MBL fold metallo-hydrolase</fullName>
    </submittedName>
</protein>
<dbReference type="PANTHER" id="PTHR46018:SF2">
    <property type="entry name" value="ZINC PHOSPHODIESTERASE ELAC PROTEIN 1"/>
    <property type="match status" value="1"/>
</dbReference>
<dbReference type="AlphaFoldDB" id="A0A0P0EAE7"/>
<dbReference type="InterPro" id="IPR001279">
    <property type="entry name" value="Metallo-B-lactamas"/>
</dbReference>
<dbReference type="SMART" id="SM00849">
    <property type="entry name" value="Lactamase_B"/>
    <property type="match status" value="1"/>
</dbReference>
<dbReference type="KEGG" id="abf:AMK58_09070"/>
<sequence>MGFSVTFWGVRGTVPCPLPSHMGFGGNTSCVEVQAGDQRIVIDAGTGIRMLGKRLLKESATEATLLMSHTHLDHICGFPFFAPAYSKGFHLRIVSGHLKGNPGIEATMARQMERPLFPVPMRTMGSNIVFDEITAGDRFALGEGVQVRTALLNHPDGATGYRIEHLGKSFAYVTDTEHVPGHPDRNILDLIDGADLVLYDSTYTDEEWQNRIGWGHSTWTEGVRLAQAAGVKQLVLFHHDPDHDDAVMTAIEAAAQAVFPDCFAAREGMTVTLA</sequence>
<accession>A0A0P0EAE7</accession>
<dbReference type="Proteomes" id="UP001277471">
    <property type="component" value="Unassembled WGS sequence"/>
</dbReference>
<dbReference type="GeneID" id="56449354"/>
<dbReference type="Pfam" id="PF12706">
    <property type="entry name" value="Lactamase_B_2"/>
    <property type="match status" value="1"/>
</dbReference>
<dbReference type="RefSeq" id="WP_035674090.1">
    <property type="nucleotide sequence ID" value="NZ_CP012914.1"/>
</dbReference>
<reference evidence="2 5" key="2">
    <citation type="submission" date="2023-11" db="EMBL/GenBank/DDBJ databases">
        <title>MicrobeMod: A computational toolkit for identifying prokaryotic methylation and restriction-modification with nanopore sequencing.</title>
        <authorList>
            <person name="Crits-Christoph A."/>
            <person name="Kang S.C."/>
            <person name="Lee H."/>
            <person name="Ostrov N."/>
        </authorList>
    </citation>
    <scope>NUCLEOTIDE SEQUENCE [LARGE SCALE GENOMIC DNA]</scope>
    <source>
        <strain evidence="2 5">ATCC 29145</strain>
    </source>
</reference>
<name>A0A0P0EAE7_AZOBR</name>
<organism evidence="3 4">
    <name type="scientific">Azospirillum brasilense</name>
    <dbReference type="NCBI Taxonomy" id="192"/>
    <lineage>
        <taxon>Bacteria</taxon>
        <taxon>Pseudomonadati</taxon>
        <taxon>Pseudomonadota</taxon>
        <taxon>Alphaproteobacteria</taxon>
        <taxon>Rhodospirillales</taxon>
        <taxon>Azospirillaceae</taxon>
        <taxon>Azospirillum</taxon>
    </lineage>
</organism>
<dbReference type="InterPro" id="IPR036866">
    <property type="entry name" value="RibonucZ/Hydroxyglut_hydro"/>
</dbReference>
<dbReference type="EMBL" id="CP032339">
    <property type="protein sequence ID" value="QCO08149.1"/>
    <property type="molecule type" value="Genomic_DNA"/>
</dbReference>
<keyword evidence="5" id="KW-1185">Reference proteome</keyword>
<dbReference type="PANTHER" id="PTHR46018">
    <property type="entry name" value="ZINC PHOSPHODIESTERASE ELAC PROTEIN 1"/>
    <property type="match status" value="1"/>
</dbReference>
<reference evidence="3 4" key="1">
    <citation type="submission" date="2018-09" db="EMBL/GenBank/DDBJ databases">
        <title>Whole genome based analysis of evolution and adaptive divergence in Indian and Brazilian strains of Azospirillum brasilense.</title>
        <authorList>
            <person name="Singh C."/>
            <person name="Tripathi A.K."/>
        </authorList>
    </citation>
    <scope>NUCLEOTIDE SEQUENCE [LARGE SCALE GENOMIC DNA]</scope>
    <source>
        <strain evidence="3 4">MTCC4038</strain>
    </source>
</reference>
<feature type="domain" description="Metallo-beta-lactamase" evidence="1">
    <location>
        <begin position="27"/>
        <end position="216"/>
    </location>
</feature>